<dbReference type="GO" id="GO:0006886">
    <property type="term" value="P:intracellular protein transport"/>
    <property type="evidence" value="ECO:0007669"/>
    <property type="project" value="InterPro"/>
</dbReference>
<dbReference type="OMA" id="PPPIFQI"/>
<dbReference type="PANTHER" id="PTHR12430">
    <property type="entry name" value="MITOCHONDRIAL IMPORT RECEPTOR SUBUNIT TOM20"/>
    <property type="match status" value="1"/>
</dbReference>
<dbReference type="InterPro" id="IPR002056">
    <property type="entry name" value="MAS20"/>
</dbReference>
<evidence type="ECO:0000313" key="16">
    <source>
        <dbReference type="Proteomes" id="UP000005408"/>
    </source>
</evidence>
<evidence type="ECO:0000313" key="15">
    <source>
        <dbReference type="EnsemblMetazoa" id="G11218.3:cds"/>
    </source>
</evidence>
<dbReference type="AlphaFoldDB" id="A0A8W8HV94"/>
<evidence type="ECO:0000256" key="4">
    <source>
        <dbReference type="ARBA" id="ARBA00022692"/>
    </source>
</evidence>
<evidence type="ECO:0000256" key="11">
    <source>
        <dbReference type="ARBA" id="ARBA00064251"/>
    </source>
</evidence>
<feature type="transmembrane region" description="Helical" evidence="14">
    <location>
        <begin position="13"/>
        <end position="32"/>
    </location>
</feature>
<evidence type="ECO:0000256" key="3">
    <source>
        <dbReference type="ARBA" id="ARBA00022448"/>
    </source>
</evidence>
<accession>A0A8W8HV94</accession>
<evidence type="ECO:0000256" key="9">
    <source>
        <dbReference type="ARBA" id="ARBA00023136"/>
    </source>
</evidence>
<evidence type="ECO:0000256" key="8">
    <source>
        <dbReference type="ARBA" id="ARBA00023128"/>
    </source>
</evidence>
<evidence type="ECO:0000256" key="14">
    <source>
        <dbReference type="SAM" id="Phobius"/>
    </source>
</evidence>
<keyword evidence="9 14" id="KW-0472">Membrane</keyword>
<keyword evidence="8" id="KW-0496">Mitochondrion</keyword>
<dbReference type="FunFam" id="1.20.960.10:FF:000004">
    <property type="entry name" value="Mitochondrial import receptor subunit TOM20 homolog"/>
    <property type="match status" value="1"/>
</dbReference>
<keyword evidence="5" id="KW-1000">Mitochondrion outer membrane</keyword>
<proteinExistence type="inferred from homology"/>
<dbReference type="GO" id="GO:0016031">
    <property type="term" value="P:tRNA import into mitochondrion"/>
    <property type="evidence" value="ECO:0007669"/>
    <property type="project" value="TreeGrafter"/>
</dbReference>
<dbReference type="PRINTS" id="PR00351">
    <property type="entry name" value="OM20RECEPTOR"/>
</dbReference>
<evidence type="ECO:0000256" key="6">
    <source>
        <dbReference type="ARBA" id="ARBA00022927"/>
    </source>
</evidence>
<sequence length="176" mass="19326">MSSVVSNLYSNSIVKYAVAGAGLCFLGYCIYFDNKRRNHPDFKKKLKERRKKSNSTKSSKTGSIQLPDLQNQEAVQKFFFEQVQLGEELLAAGDVENAVEHLSNAVPLCGQPQQLLQVLEQTLPPQVFQLLVQKLPEVNKRYASMFASSMAMPSAASAAPGASKGPTLTLTEDDVE</sequence>
<keyword evidence="7 14" id="KW-1133">Transmembrane helix</keyword>
<comment type="subunit">
    <text evidence="11">Forms part of the preprotein translocase complex of the outer mitochondrial membrane (TOM complex).</text>
</comment>
<dbReference type="GO" id="GO:0008320">
    <property type="term" value="F:protein transmembrane transporter activity"/>
    <property type="evidence" value="ECO:0007669"/>
    <property type="project" value="TreeGrafter"/>
</dbReference>
<feature type="region of interest" description="Disordered" evidence="13">
    <location>
        <begin position="156"/>
        <end position="176"/>
    </location>
</feature>
<name>A0A8W8HV94_MAGGI</name>
<dbReference type="OrthoDB" id="2154253at2759"/>
<dbReference type="SUPFAM" id="SSF47157">
    <property type="entry name" value="Mitochondrial import receptor subunit Tom20"/>
    <property type="match status" value="1"/>
</dbReference>
<dbReference type="Gene3D" id="1.20.960.10">
    <property type="entry name" value="Mitochondrial outer membrane translocase complex, subunit Tom20 domain"/>
    <property type="match status" value="1"/>
</dbReference>
<dbReference type="PRINTS" id="PR01989">
    <property type="entry name" value="EUOM20RECPTR"/>
</dbReference>
<evidence type="ECO:0000256" key="7">
    <source>
        <dbReference type="ARBA" id="ARBA00022989"/>
    </source>
</evidence>
<keyword evidence="6" id="KW-0653">Protein transport</keyword>
<dbReference type="PANTHER" id="PTHR12430:SF0">
    <property type="entry name" value="TRANSLOCASE OF OUTER MITOCHONDRIAL MEMBRANE 20"/>
    <property type="match status" value="1"/>
</dbReference>
<evidence type="ECO:0000256" key="5">
    <source>
        <dbReference type="ARBA" id="ARBA00022787"/>
    </source>
</evidence>
<feature type="region of interest" description="Disordered" evidence="13">
    <location>
        <begin position="46"/>
        <end position="66"/>
    </location>
</feature>
<keyword evidence="3" id="KW-0813">Transport</keyword>
<dbReference type="Pfam" id="PF02064">
    <property type="entry name" value="MAS20"/>
    <property type="match status" value="1"/>
</dbReference>
<evidence type="ECO:0000256" key="2">
    <source>
        <dbReference type="ARBA" id="ARBA00005792"/>
    </source>
</evidence>
<comment type="similarity">
    <text evidence="2">Belongs to the Tom20 family.</text>
</comment>
<reference evidence="15" key="1">
    <citation type="submission" date="2022-08" db="UniProtKB">
        <authorList>
            <consortium name="EnsemblMetazoa"/>
        </authorList>
    </citation>
    <scope>IDENTIFICATION</scope>
    <source>
        <strain evidence="15">05x7-T-G4-1.051#20</strain>
    </source>
</reference>
<dbReference type="EnsemblMetazoa" id="G11218.4">
    <property type="protein sequence ID" value="G11218.4:cds"/>
    <property type="gene ID" value="G11218"/>
</dbReference>
<dbReference type="InterPro" id="IPR023392">
    <property type="entry name" value="Tom20_dom_sf"/>
</dbReference>
<dbReference type="GO" id="GO:0030943">
    <property type="term" value="F:mitochondrion targeting sequence binding"/>
    <property type="evidence" value="ECO:0007669"/>
    <property type="project" value="TreeGrafter"/>
</dbReference>
<keyword evidence="16" id="KW-1185">Reference proteome</keyword>
<dbReference type="Proteomes" id="UP000005408">
    <property type="component" value="Unassembled WGS sequence"/>
</dbReference>
<dbReference type="GO" id="GO:0030150">
    <property type="term" value="P:protein import into mitochondrial matrix"/>
    <property type="evidence" value="ECO:0007669"/>
    <property type="project" value="TreeGrafter"/>
</dbReference>
<comment type="subcellular location">
    <subcellularLocation>
        <location evidence="1">Mitochondrion outer membrane</location>
        <topology evidence="1">Single-pass membrane protein</topology>
    </subcellularLocation>
</comment>
<dbReference type="GO" id="GO:0006605">
    <property type="term" value="P:protein targeting"/>
    <property type="evidence" value="ECO:0007669"/>
    <property type="project" value="InterPro"/>
</dbReference>
<dbReference type="GO" id="GO:0005742">
    <property type="term" value="C:mitochondrial outer membrane translocase complex"/>
    <property type="evidence" value="ECO:0007669"/>
    <property type="project" value="InterPro"/>
</dbReference>
<evidence type="ECO:0000256" key="13">
    <source>
        <dbReference type="SAM" id="MobiDB-lite"/>
    </source>
</evidence>
<keyword evidence="4 14" id="KW-0812">Transmembrane</keyword>
<dbReference type="InterPro" id="IPR022422">
    <property type="entry name" value="MAS20_rcpt_metazoan"/>
</dbReference>
<evidence type="ECO:0000256" key="12">
    <source>
        <dbReference type="ARBA" id="ARBA00079364"/>
    </source>
</evidence>
<dbReference type="EnsemblMetazoa" id="G11218.3">
    <property type="protein sequence ID" value="G11218.3:cds"/>
    <property type="gene ID" value="G11218"/>
</dbReference>
<evidence type="ECO:0000256" key="1">
    <source>
        <dbReference type="ARBA" id="ARBA00004572"/>
    </source>
</evidence>
<evidence type="ECO:0000256" key="10">
    <source>
        <dbReference type="ARBA" id="ARBA00040061"/>
    </source>
</evidence>
<protein>
    <recommendedName>
        <fullName evidence="10">Mitochondrial import receptor subunit TOM20 homolog</fullName>
    </recommendedName>
    <alternativeName>
        <fullName evidence="12">Translocase of outer mitochondrial membrane protein 20</fullName>
    </alternativeName>
</protein>
<organism evidence="15 16">
    <name type="scientific">Magallana gigas</name>
    <name type="common">Pacific oyster</name>
    <name type="synonym">Crassostrea gigas</name>
    <dbReference type="NCBI Taxonomy" id="29159"/>
    <lineage>
        <taxon>Eukaryota</taxon>
        <taxon>Metazoa</taxon>
        <taxon>Spiralia</taxon>
        <taxon>Lophotrochozoa</taxon>
        <taxon>Mollusca</taxon>
        <taxon>Bivalvia</taxon>
        <taxon>Autobranchia</taxon>
        <taxon>Pteriomorphia</taxon>
        <taxon>Ostreida</taxon>
        <taxon>Ostreoidea</taxon>
        <taxon>Ostreidae</taxon>
        <taxon>Magallana</taxon>
    </lineage>
</organism>